<dbReference type="Proteomes" id="UP001287286">
    <property type="component" value="Unassembled WGS sequence"/>
</dbReference>
<dbReference type="EMBL" id="JAWRVI010000038">
    <property type="protein sequence ID" value="KAK4086773.1"/>
    <property type="molecule type" value="Genomic_DNA"/>
</dbReference>
<dbReference type="InterPro" id="IPR036259">
    <property type="entry name" value="MFS_trans_sf"/>
</dbReference>
<organism evidence="11 12">
    <name type="scientific">Purpureocillium lilacinum</name>
    <name type="common">Paecilomyces lilacinus</name>
    <dbReference type="NCBI Taxonomy" id="33203"/>
    <lineage>
        <taxon>Eukaryota</taxon>
        <taxon>Fungi</taxon>
        <taxon>Dikarya</taxon>
        <taxon>Ascomycota</taxon>
        <taxon>Pezizomycotina</taxon>
        <taxon>Sordariomycetes</taxon>
        <taxon>Hypocreomycetidae</taxon>
        <taxon>Hypocreales</taxon>
        <taxon>Ophiocordycipitaceae</taxon>
        <taxon>Purpureocillium</taxon>
    </lineage>
</organism>
<keyword evidence="4 9" id="KW-0812">Transmembrane</keyword>
<feature type="transmembrane region" description="Helical" evidence="9">
    <location>
        <begin position="169"/>
        <end position="188"/>
    </location>
</feature>
<reference evidence="10" key="3">
    <citation type="submission" date="2023-11" db="EMBL/GenBank/DDBJ databases">
        <authorList>
            <person name="Beijen E."/>
            <person name="Ohm R.A."/>
        </authorList>
    </citation>
    <scope>NUCLEOTIDE SEQUENCE</scope>
    <source>
        <strain evidence="10">CBS 150709</strain>
    </source>
</reference>
<evidence type="ECO:0008006" key="14">
    <source>
        <dbReference type="Google" id="ProtNLM"/>
    </source>
</evidence>
<comment type="similarity">
    <text evidence="2">Belongs to the major facilitator superfamily.</text>
</comment>
<reference evidence="10 13" key="4">
    <citation type="journal article" date="2024" name="Microbiol. Resour. Announc.">
        <title>Genome annotations for the ascomycete fungi Trichoderma harzianum, Trichoderma aggressivum, and Purpureocillium lilacinum.</title>
        <authorList>
            <person name="Beijen E.P.W."/>
            <person name="Ohm R.A."/>
        </authorList>
    </citation>
    <scope>NUCLEOTIDE SEQUENCE [LARGE SCALE GENOMIC DNA]</scope>
    <source>
        <strain evidence="10 13">CBS 150709</strain>
    </source>
</reference>
<dbReference type="SUPFAM" id="SSF103473">
    <property type="entry name" value="MFS general substrate transporter"/>
    <property type="match status" value="2"/>
</dbReference>
<feature type="transmembrane region" description="Helical" evidence="9">
    <location>
        <begin position="239"/>
        <end position="256"/>
    </location>
</feature>
<name>A0A2U3E6R8_PURLI</name>
<evidence type="ECO:0000313" key="11">
    <source>
        <dbReference type="EMBL" id="PWI70215.1"/>
    </source>
</evidence>
<feature type="transmembrane region" description="Helical" evidence="9">
    <location>
        <begin position="382"/>
        <end position="402"/>
    </location>
</feature>
<reference evidence="11" key="1">
    <citation type="submission" date="2015-05" db="EMBL/GenBank/DDBJ databases">
        <authorList>
            <person name="Wang D.B."/>
            <person name="Wang M."/>
        </authorList>
    </citation>
    <scope>NUCLEOTIDE SEQUENCE</scope>
    <source>
        <strain evidence="11">36-1</strain>
    </source>
</reference>
<feature type="compositionally biased region" description="Basic and acidic residues" evidence="8">
    <location>
        <begin position="137"/>
        <end position="153"/>
    </location>
</feature>
<evidence type="ECO:0000256" key="4">
    <source>
        <dbReference type="ARBA" id="ARBA00022692"/>
    </source>
</evidence>
<feature type="transmembrane region" description="Helical" evidence="9">
    <location>
        <begin position="577"/>
        <end position="599"/>
    </location>
</feature>
<comment type="subcellular location">
    <subcellularLocation>
        <location evidence="1">Membrane</location>
        <topology evidence="1">Multi-pass membrane protein</topology>
    </subcellularLocation>
</comment>
<keyword evidence="6" id="KW-0406">Ion transport</keyword>
<feature type="transmembrane region" description="Helical" evidence="9">
    <location>
        <begin position="655"/>
        <end position="674"/>
    </location>
</feature>
<feature type="transmembrane region" description="Helical" evidence="9">
    <location>
        <begin position="543"/>
        <end position="565"/>
    </location>
</feature>
<dbReference type="Pfam" id="PF07690">
    <property type="entry name" value="MFS_1"/>
    <property type="match status" value="1"/>
</dbReference>
<accession>A0A2U3E6R8</accession>
<comment type="caution">
    <text evidence="11">The sequence shown here is derived from an EMBL/GenBank/DDBJ whole genome shotgun (WGS) entry which is preliminary data.</text>
</comment>
<dbReference type="EMBL" id="LCWV01000010">
    <property type="protein sequence ID" value="PWI70215.1"/>
    <property type="molecule type" value="Genomic_DNA"/>
</dbReference>
<dbReference type="FunFam" id="1.20.1250.20:FF:000197">
    <property type="entry name" value="Siderophore iron transporter 1"/>
    <property type="match status" value="1"/>
</dbReference>
<evidence type="ECO:0000256" key="3">
    <source>
        <dbReference type="ARBA" id="ARBA00022448"/>
    </source>
</evidence>
<feature type="transmembrane region" description="Helical" evidence="9">
    <location>
        <begin position="329"/>
        <end position="349"/>
    </location>
</feature>
<keyword evidence="13" id="KW-1185">Reference proteome</keyword>
<evidence type="ECO:0000256" key="7">
    <source>
        <dbReference type="ARBA" id="ARBA00023136"/>
    </source>
</evidence>
<evidence type="ECO:0000256" key="6">
    <source>
        <dbReference type="ARBA" id="ARBA00023065"/>
    </source>
</evidence>
<dbReference type="PANTHER" id="PTHR23501:SF3">
    <property type="entry name" value="MAJOR FACILITATOR SUPERFAMILY (MFS) PROFILE DOMAIN-CONTAINING PROTEIN"/>
    <property type="match status" value="1"/>
</dbReference>
<dbReference type="GO" id="GO:0022857">
    <property type="term" value="F:transmembrane transporter activity"/>
    <property type="evidence" value="ECO:0007669"/>
    <property type="project" value="InterPro"/>
</dbReference>
<feature type="transmembrane region" description="Helical" evidence="9">
    <location>
        <begin position="492"/>
        <end position="510"/>
    </location>
</feature>
<evidence type="ECO:0000256" key="1">
    <source>
        <dbReference type="ARBA" id="ARBA00004141"/>
    </source>
</evidence>
<gene>
    <name evidence="11" type="ORF">PCL_00359</name>
    <name evidence="10" type="ORF">Purlil1_8938</name>
</gene>
<keyword evidence="3" id="KW-0813">Transport</keyword>
<dbReference type="AlphaFoldDB" id="A0A2U3E6R8"/>
<dbReference type="Gene3D" id="1.20.1250.20">
    <property type="entry name" value="MFS general substrate transporter like domains"/>
    <property type="match status" value="1"/>
</dbReference>
<evidence type="ECO:0000256" key="5">
    <source>
        <dbReference type="ARBA" id="ARBA00022989"/>
    </source>
</evidence>
<evidence type="ECO:0000256" key="9">
    <source>
        <dbReference type="SAM" id="Phobius"/>
    </source>
</evidence>
<sequence length="690" mass="75246">MESVTRLNGGGDFGESGIPEATVFVAGLDCGSDKISRWDQTSPPSMRHLQSARLTVPWQGWSVQQPPCQGSLRMHRESEATVLDGTKRPLSGPATLPTKLVVLRSGNVAAITKQYMMAASEVFDIGKTAARTPAKQDVSDHSAEKHDGDDGRQAGVRKIEAAASVWSKWHLIFAFANIWLIYFILSIMEVVFRTLDPFVTSAFSRHSLTAAMGIISSIVGGLSKLAIAKILDTIGRPQGMALALLVWVMGMVMMAACKNVETYAAAQVFSSTGSQGVSYCLTIFIADTTSLLNRPLMLAFATSPYIVTTWIGGPMATKVLAGPGWRWGFGMWAIITPVVVLPLVILFGWEQYRAKKEGAVLPKDSTKSAFATVKDFVIDVDLFGLLLLAGGMALFLLPFALWQYQDDGWRSALVISMIIVGGLLVIAFVFWEKYFAPVTFIPFGLLTDRTVFFAGLMFLFVFANSLIWGSYFTSMLLVVWNTGVTKATYISNIYRVGSCFAGLVLGYLIRVTGRFKWVATIYALPLMLLGVGLMIHFRQASQTVGYVIMTQIFVAFAGGPMVIAGEMAMMAPSDHQHVAVIIAILDLFAAVGNAIGRAISSAIWAGTFKQALARNLPAEAPVDSIYGSLPIQLSYEPGSTERLGISEAYSESQRYMLITSTCFVAVAWGCAWVWRDIRVKDRKQVQGYVV</sequence>
<evidence type="ECO:0000256" key="2">
    <source>
        <dbReference type="ARBA" id="ARBA00008335"/>
    </source>
</evidence>
<reference evidence="11 12" key="2">
    <citation type="journal article" date="2016" name="Front. Microbiol.">
        <title>Genome and transcriptome sequences reveal the specific parasitism of the nematophagous Purpureocillium lilacinum 36-1.</title>
        <authorList>
            <person name="Xie J."/>
            <person name="Li S."/>
            <person name="Mo C."/>
            <person name="Xiao X."/>
            <person name="Peng D."/>
            <person name="Wang G."/>
            <person name="Xiao Y."/>
        </authorList>
    </citation>
    <scope>NUCLEOTIDE SEQUENCE [LARGE SCALE GENOMIC DNA]</scope>
    <source>
        <strain evidence="11 12">36-1</strain>
    </source>
</reference>
<dbReference type="PANTHER" id="PTHR23501">
    <property type="entry name" value="MAJOR FACILITATOR SUPERFAMILY"/>
    <property type="match status" value="1"/>
</dbReference>
<feature type="transmembrane region" description="Helical" evidence="9">
    <location>
        <begin position="517"/>
        <end position="537"/>
    </location>
</feature>
<evidence type="ECO:0000256" key="8">
    <source>
        <dbReference type="SAM" id="MobiDB-lite"/>
    </source>
</evidence>
<dbReference type="GO" id="GO:0006811">
    <property type="term" value="P:monoatomic ion transport"/>
    <property type="evidence" value="ECO:0007669"/>
    <property type="project" value="UniProtKB-KW"/>
</dbReference>
<evidence type="ECO:0000313" key="10">
    <source>
        <dbReference type="EMBL" id="KAK4086773.1"/>
    </source>
</evidence>
<feature type="transmembrane region" description="Helical" evidence="9">
    <location>
        <begin position="451"/>
        <end position="472"/>
    </location>
</feature>
<dbReference type="InterPro" id="IPR011701">
    <property type="entry name" value="MFS"/>
</dbReference>
<feature type="transmembrane region" description="Helical" evidence="9">
    <location>
        <begin position="208"/>
        <end position="227"/>
    </location>
</feature>
<feature type="transmembrane region" description="Helical" evidence="9">
    <location>
        <begin position="296"/>
        <end position="317"/>
    </location>
</feature>
<feature type="transmembrane region" description="Helical" evidence="9">
    <location>
        <begin position="262"/>
        <end position="284"/>
    </location>
</feature>
<keyword evidence="7 9" id="KW-0472">Membrane</keyword>
<feature type="transmembrane region" description="Helical" evidence="9">
    <location>
        <begin position="408"/>
        <end position="431"/>
    </location>
</feature>
<dbReference type="GO" id="GO:0005886">
    <property type="term" value="C:plasma membrane"/>
    <property type="evidence" value="ECO:0007669"/>
    <property type="project" value="TreeGrafter"/>
</dbReference>
<protein>
    <recommendedName>
        <fullName evidence="14">Siderophore iron transporter</fullName>
    </recommendedName>
</protein>
<dbReference type="Proteomes" id="UP000245956">
    <property type="component" value="Unassembled WGS sequence"/>
</dbReference>
<feature type="region of interest" description="Disordered" evidence="8">
    <location>
        <begin position="133"/>
        <end position="153"/>
    </location>
</feature>
<evidence type="ECO:0000313" key="12">
    <source>
        <dbReference type="Proteomes" id="UP000245956"/>
    </source>
</evidence>
<keyword evidence="5 9" id="KW-1133">Transmembrane helix</keyword>
<proteinExistence type="inferred from homology"/>
<evidence type="ECO:0000313" key="13">
    <source>
        <dbReference type="Proteomes" id="UP001287286"/>
    </source>
</evidence>